<dbReference type="AlphaFoldDB" id="A0A8T2JKN5"/>
<reference evidence="4" key="1">
    <citation type="thesis" date="2020" institute="ProQuest LLC" country="789 East Eisenhower Parkway, Ann Arbor, MI, USA">
        <title>Comparative Genomics and Chromosome Evolution.</title>
        <authorList>
            <person name="Mudd A.B."/>
        </authorList>
    </citation>
    <scope>NUCLEOTIDE SEQUENCE</scope>
    <source>
        <strain evidence="4">Female2</strain>
        <tissue evidence="4">Blood</tissue>
    </source>
</reference>
<evidence type="ECO:0000256" key="1">
    <source>
        <dbReference type="ARBA" id="ARBA00004240"/>
    </source>
</evidence>
<dbReference type="Gene3D" id="3.40.30.10">
    <property type="entry name" value="Glutaredoxin"/>
    <property type="match status" value="1"/>
</dbReference>
<organism evidence="4 5">
    <name type="scientific">Hymenochirus boettgeri</name>
    <name type="common">Congo dwarf clawed frog</name>
    <dbReference type="NCBI Taxonomy" id="247094"/>
    <lineage>
        <taxon>Eukaryota</taxon>
        <taxon>Metazoa</taxon>
        <taxon>Chordata</taxon>
        <taxon>Craniata</taxon>
        <taxon>Vertebrata</taxon>
        <taxon>Euteleostomi</taxon>
        <taxon>Amphibia</taxon>
        <taxon>Batrachia</taxon>
        <taxon>Anura</taxon>
        <taxon>Pipoidea</taxon>
        <taxon>Pipidae</taxon>
        <taxon>Pipinae</taxon>
        <taxon>Hymenochirus</taxon>
    </lineage>
</organism>
<accession>A0A8T2JKN5</accession>
<dbReference type="Proteomes" id="UP000812440">
    <property type="component" value="Chromosome 6"/>
</dbReference>
<proteinExistence type="predicted"/>
<keyword evidence="3" id="KW-0256">Endoplasmic reticulum</keyword>
<dbReference type="EMBL" id="JAACNH010000005">
    <property type="protein sequence ID" value="KAG8443056.1"/>
    <property type="molecule type" value="Genomic_DNA"/>
</dbReference>
<evidence type="ECO:0000313" key="4">
    <source>
        <dbReference type="EMBL" id="KAG8443056.1"/>
    </source>
</evidence>
<dbReference type="GO" id="GO:0005783">
    <property type="term" value="C:endoplasmic reticulum"/>
    <property type="evidence" value="ECO:0007669"/>
    <property type="project" value="UniProtKB-SubCell"/>
</dbReference>
<comment type="caution">
    <text evidence="4">The sequence shown here is derived from an EMBL/GenBank/DDBJ whole genome shotgun (WGS) entry which is preliminary data.</text>
</comment>
<dbReference type="Pfam" id="PF13899">
    <property type="entry name" value="Thioredoxin_7"/>
    <property type="match status" value="1"/>
</dbReference>
<dbReference type="OrthoDB" id="262308at2759"/>
<evidence type="ECO:0000256" key="3">
    <source>
        <dbReference type="ARBA" id="ARBA00022824"/>
    </source>
</evidence>
<sequence>MICLGKVAERWQKAFAEHKGIQKLAEEFVLLNLVYDTTDKNLVLDGQYVPKVVFVDPTLVVRADIAGKYSNHRYTYEPGDIELLFENMKKAMKLLKSEL</sequence>
<comment type="subcellular location">
    <subcellularLocation>
        <location evidence="1">Endoplasmic reticulum</location>
    </subcellularLocation>
</comment>
<keyword evidence="2" id="KW-0732">Signal</keyword>
<dbReference type="PANTHER" id="PTHR15337:SF1">
    <property type="entry name" value="ANTERIOR GRADIENT PROTEIN 2 HOMOLOG"/>
    <property type="match status" value="1"/>
</dbReference>
<name>A0A8T2JKN5_9PIPI</name>
<evidence type="ECO:0000313" key="5">
    <source>
        <dbReference type="Proteomes" id="UP000812440"/>
    </source>
</evidence>
<evidence type="ECO:0000256" key="2">
    <source>
        <dbReference type="ARBA" id="ARBA00022729"/>
    </source>
</evidence>
<protein>
    <submittedName>
        <fullName evidence="4">Uncharacterized protein</fullName>
    </submittedName>
</protein>
<dbReference type="InterPro" id="IPR051099">
    <property type="entry name" value="AGR/TXD"/>
</dbReference>
<keyword evidence="5" id="KW-1185">Reference proteome</keyword>
<dbReference type="PANTHER" id="PTHR15337">
    <property type="entry name" value="ANTERIOR GRADIENT PROTEIN-RELATED"/>
    <property type="match status" value="1"/>
</dbReference>
<gene>
    <name evidence="4" type="ORF">GDO86_011758</name>
</gene>
<dbReference type="GO" id="GO:0002162">
    <property type="term" value="F:dystroglycan binding"/>
    <property type="evidence" value="ECO:0007669"/>
    <property type="project" value="TreeGrafter"/>
</dbReference>